<organism evidence="1">
    <name type="scientific">Oxalobacter aliiformigenes</name>
    <dbReference type="NCBI Taxonomy" id="2946593"/>
    <lineage>
        <taxon>Bacteria</taxon>
        <taxon>Pseudomonadati</taxon>
        <taxon>Pseudomonadota</taxon>
        <taxon>Betaproteobacteria</taxon>
        <taxon>Burkholderiales</taxon>
        <taxon>Oxalobacteraceae</taxon>
        <taxon>Oxalobacter</taxon>
    </lineage>
</organism>
<gene>
    <name evidence="1" type="ORF">NB646_06045</name>
</gene>
<proteinExistence type="predicted"/>
<dbReference type="EMBL" id="CP098251">
    <property type="protein sequence ID" value="WAV90434.1"/>
    <property type="molecule type" value="Genomic_DNA"/>
</dbReference>
<reference evidence="1" key="1">
    <citation type="journal article" date="2022" name="Front. Microbiol.">
        <title>New perspectives on an old grouping: The genomic and phenotypic variability of Oxalobacter formigenes and the implications for calcium oxalate stone prevention.</title>
        <authorList>
            <person name="Chmiel J.A."/>
            <person name="Carr C."/>
            <person name="Stuivenberg G.A."/>
            <person name="Venema R."/>
            <person name="Chanyi R.M."/>
            <person name="Al K.F."/>
            <person name="Giguere D."/>
            <person name="Say H."/>
            <person name="Akouris P.P."/>
            <person name="Dominguez Romero S.A."/>
            <person name="Kwong A."/>
            <person name="Tai V."/>
            <person name="Koval S.F."/>
            <person name="Razvi H."/>
            <person name="Bjazevic J."/>
            <person name="Burton J.P."/>
        </authorList>
    </citation>
    <scope>NUCLEOTIDE SEQUENCE</scope>
    <source>
        <strain evidence="1">OxK</strain>
    </source>
</reference>
<evidence type="ECO:0000313" key="1">
    <source>
        <dbReference type="EMBL" id="WAV90434.1"/>
    </source>
</evidence>
<sequence length="147" mass="16444">MSVNTYWRMSVSGNIVLVWQPAESRTGGENREAVRIFSGVGQIRFSRFRGKLGDGSFTGDLPGAWFLYTECAGPSWKTLAGVPEMKVSRGMIRDGNERLPCDARFMANRRYQEKTFSYTGQQSGSSHFGKMEILFTVRKKSTVKGPA</sequence>
<protein>
    <submittedName>
        <fullName evidence="1">Uncharacterized protein</fullName>
    </submittedName>
</protein>
<dbReference type="Proteomes" id="UP001164819">
    <property type="component" value="Chromosome"/>
</dbReference>
<accession>A0A9E9NSN8</accession>
<dbReference type="AlphaFoldDB" id="A0A9E9NSN8"/>
<name>A0A9E9NSN8_9BURK</name>
<dbReference type="RefSeq" id="WP_269315515.1">
    <property type="nucleotide sequence ID" value="NZ_CP098251.1"/>
</dbReference>